<accession>A0A5B7BGU9</accession>
<reference evidence="2" key="1">
    <citation type="submission" date="2019-08" db="EMBL/GenBank/DDBJ databases">
        <title>Reference gene set and small RNA set construction with multiple tissues from Davidia involucrata Baill.</title>
        <authorList>
            <person name="Yang H."/>
            <person name="Zhou C."/>
            <person name="Li G."/>
            <person name="Wang J."/>
            <person name="Gao P."/>
            <person name="Wang M."/>
            <person name="Wang R."/>
            <person name="Zhao Y."/>
        </authorList>
    </citation>
    <scope>NUCLEOTIDE SEQUENCE</scope>
    <source>
        <tissue evidence="2">Mixed with DoveR01_LX</tissue>
    </source>
</reference>
<gene>
    <name evidence="2" type="ORF">Din_037500</name>
</gene>
<feature type="compositionally biased region" description="Polar residues" evidence="1">
    <location>
        <begin position="517"/>
        <end position="534"/>
    </location>
</feature>
<evidence type="ECO:0000256" key="1">
    <source>
        <dbReference type="SAM" id="MobiDB-lite"/>
    </source>
</evidence>
<name>A0A5B7BGU9_DAVIN</name>
<feature type="region of interest" description="Disordered" evidence="1">
    <location>
        <begin position="509"/>
        <end position="548"/>
    </location>
</feature>
<evidence type="ECO:0000313" key="2">
    <source>
        <dbReference type="EMBL" id="MPA68059.1"/>
    </source>
</evidence>
<dbReference type="EMBL" id="GHES01037500">
    <property type="protein sequence ID" value="MPA68059.1"/>
    <property type="molecule type" value="Transcribed_RNA"/>
</dbReference>
<dbReference type="AlphaFoldDB" id="A0A5B7BGU9"/>
<dbReference type="PANTHER" id="PTHR35505">
    <property type="entry name" value="OS01G0600300 PROTEIN"/>
    <property type="match status" value="1"/>
</dbReference>
<dbReference type="PANTHER" id="PTHR35505:SF1">
    <property type="entry name" value="SNF2 DOMAIN PROTEIN"/>
    <property type="match status" value="1"/>
</dbReference>
<feature type="compositionally biased region" description="Acidic residues" evidence="1">
    <location>
        <begin position="539"/>
        <end position="548"/>
    </location>
</feature>
<proteinExistence type="predicted"/>
<sequence>MITPTIESIDRPELPESYELMLKESIDRFLVEFRKGGSDFSGFGSIFFRLVQTMTDPPLEIIWFYSAVTFHSNKSIFHDPSKKMLVAKDLFQLLVSCSSPCSGLKRVAVLAPVVYELYNLVFEFSRKDLCLKREIEGLVEGIVSYISICCSNYSEEHHNGLDNLTPCFVDMIRVWTVDQVGENCKFGEDFRVFFPLVSDEVRQGVGVGYEVNFLAGVVMSETFLLRLCLKFGWGVLREELQKDMQHWAVQAIMGHQSCYFFDVLLRMLLEPSLPVTTLLTSEDEVLLRKVLYDAVILVEYSFMNSGRWTQLPGNHLKNMVLTWLLVADNAIQFVRENCDQPRAISYTSAFSESHLPNQLIKWVTSQTGMEEKTSRPNISTPTALIKWLMVLEDQGVIVFDHNISKLLAKVVTCKLRVDSEHSESKPDCKNRDDSIFYIEKEGRREDKVDEDQEMVDSVGDTFSAASCTVNITTNGIRKRKEGMRDEGETRVKLIKYNFHETSVGEKFLPFSDDDGLSSGNEFENPVHGSSSGSEVENIVSDEDMEDIR</sequence>
<organism evidence="2">
    <name type="scientific">Davidia involucrata</name>
    <name type="common">Dove tree</name>
    <dbReference type="NCBI Taxonomy" id="16924"/>
    <lineage>
        <taxon>Eukaryota</taxon>
        <taxon>Viridiplantae</taxon>
        <taxon>Streptophyta</taxon>
        <taxon>Embryophyta</taxon>
        <taxon>Tracheophyta</taxon>
        <taxon>Spermatophyta</taxon>
        <taxon>Magnoliopsida</taxon>
        <taxon>eudicotyledons</taxon>
        <taxon>Gunneridae</taxon>
        <taxon>Pentapetalae</taxon>
        <taxon>asterids</taxon>
        <taxon>Cornales</taxon>
        <taxon>Nyssaceae</taxon>
        <taxon>Davidia</taxon>
    </lineage>
</organism>
<protein>
    <submittedName>
        <fullName evidence="2">Uncharacterized protein</fullName>
    </submittedName>
</protein>